<organism evidence="1">
    <name type="scientific">bioreactor metagenome</name>
    <dbReference type="NCBI Taxonomy" id="1076179"/>
    <lineage>
        <taxon>unclassified sequences</taxon>
        <taxon>metagenomes</taxon>
        <taxon>ecological metagenomes</taxon>
    </lineage>
</organism>
<dbReference type="AlphaFoldDB" id="A0A644YP19"/>
<comment type="caution">
    <text evidence="1">The sequence shown here is derived from an EMBL/GenBank/DDBJ whole genome shotgun (WGS) entry which is preliminary data.</text>
</comment>
<proteinExistence type="predicted"/>
<evidence type="ECO:0000313" key="1">
    <source>
        <dbReference type="EMBL" id="MPM28243.1"/>
    </source>
</evidence>
<sequence>MQGQHISHDFYGLQESLRIHRAPAADGFDFSQRLPRTVLRRTVVIFHGIDPKPVNPSISTASPSALRDGAENTDLFRFPADQAAGVLLWPLCPFWPPKPLLKK</sequence>
<gene>
    <name evidence="1" type="ORF">SDC9_74763</name>
</gene>
<reference evidence="1" key="1">
    <citation type="submission" date="2019-08" db="EMBL/GenBank/DDBJ databases">
        <authorList>
            <person name="Kucharzyk K."/>
            <person name="Murdoch R.W."/>
            <person name="Higgins S."/>
            <person name="Loffler F."/>
        </authorList>
    </citation>
    <scope>NUCLEOTIDE SEQUENCE</scope>
</reference>
<name>A0A644YP19_9ZZZZ</name>
<dbReference type="EMBL" id="VSSQ01005201">
    <property type="protein sequence ID" value="MPM28243.1"/>
    <property type="molecule type" value="Genomic_DNA"/>
</dbReference>
<accession>A0A644YP19</accession>
<protein>
    <submittedName>
        <fullName evidence="1">Uncharacterized protein</fullName>
    </submittedName>
</protein>